<proteinExistence type="predicted"/>
<dbReference type="Pfam" id="PF12796">
    <property type="entry name" value="Ank_2"/>
    <property type="match status" value="1"/>
</dbReference>
<reference evidence="2 3" key="1">
    <citation type="submission" date="2018-04" db="EMBL/GenBank/DDBJ databases">
        <title>Thalassorhabdus spongiae gen. nov., sp. nov., isolated from a marine sponge in South-West Iceland.</title>
        <authorList>
            <person name="Knobloch S."/>
            <person name="Daussin A."/>
            <person name="Johannsson R."/>
            <person name="Marteinsson V.T."/>
        </authorList>
    </citation>
    <scope>NUCLEOTIDE SEQUENCE [LARGE SCALE GENOMIC DNA]</scope>
    <source>
        <strain evidence="2 3">Hp12</strain>
    </source>
</reference>
<evidence type="ECO:0000256" key="1">
    <source>
        <dbReference type="PROSITE-ProRule" id="PRU00023"/>
    </source>
</evidence>
<name>A0A2V1GR32_9GAMM</name>
<evidence type="ECO:0000313" key="3">
    <source>
        <dbReference type="Proteomes" id="UP000244906"/>
    </source>
</evidence>
<dbReference type="Gene3D" id="1.25.40.10">
    <property type="entry name" value="Tetratricopeptide repeat domain"/>
    <property type="match status" value="1"/>
</dbReference>
<keyword evidence="3" id="KW-1185">Reference proteome</keyword>
<dbReference type="PROSITE" id="PS50088">
    <property type="entry name" value="ANK_REPEAT"/>
    <property type="match status" value="1"/>
</dbReference>
<dbReference type="Gene3D" id="1.25.40.20">
    <property type="entry name" value="Ankyrin repeat-containing domain"/>
    <property type="match status" value="1"/>
</dbReference>
<dbReference type="Proteomes" id="UP000244906">
    <property type="component" value="Unassembled WGS sequence"/>
</dbReference>
<feature type="repeat" description="ANK" evidence="1">
    <location>
        <begin position="61"/>
        <end position="93"/>
    </location>
</feature>
<dbReference type="SUPFAM" id="SSF48403">
    <property type="entry name" value="Ankyrin repeat"/>
    <property type="match status" value="1"/>
</dbReference>
<sequence>MDTVDCQENNLSQLVINEDIEGIVNMPDQLTNEALIYACQNNKIAVVKALIDKSTFDVEYQQNLALKIALENENAPLLALLLSEGADINDRDGLLLQLLEEKKKSSADLEEIFNFGLRNCYFINWEDAAVASIKNRNPRLTEIILAATPDNIWLEVLVQALESDNQELAQHAIAAGVDFKGDNDNGCYALYDAWHNNCRSLCPELIKHCNISIVDIMPDVLDGYTLDLNFPDQGFIAALYQLSGNDIRVFQAIVDELLIDEKSDSLRNYIELLKTDKKYLNKIFTYAIDKKLDDWYPKLMALEADFELDYELDMDEIHPLTYALKGCDNRELICYLLDKPGNTYCLQPGALIDSAIDAEDWPWVKQLASYGVNPSKQGQKQLSNKLLQDDFPFKSLIIDIYQILADNHDSWAAISLASEYCHGNLIDQDANKAIQYYRQAAEASDSDAFSKLAAALVPRGDYDSLKEACHWYTQDALNGHSDAIEALISLLGDKNSLVYDIHVAEFWKRKLDEIPESSLPDHPVIFDWPEDGMV</sequence>
<comment type="caution">
    <text evidence="2">The sequence shown here is derived from an EMBL/GenBank/DDBJ whole genome shotgun (WGS) entry which is preliminary data.</text>
</comment>
<protein>
    <submittedName>
        <fullName evidence="2">Uncharacterized protein</fullName>
    </submittedName>
</protein>
<dbReference type="SUPFAM" id="SSF81901">
    <property type="entry name" value="HCP-like"/>
    <property type="match status" value="1"/>
</dbReference>
<gene>
    <name evidence="2" type="ORF">DC094_19670</name>
</gene>
<keyword evidence="1" id="KW-0040">ANK repeat</keyword>
<evidence type="ECO:0000313" key="2">
    <source>
        <dbReference type="EMBL" id="PVZ64532.1"/>
    </source>
</evidence>
<dbReference type="RefSeq" id="WP_116688835.1">
    <property type="nucleotide sequence ID" value="NZ_CAWNYD010000012.1"/>
</dbReference>
<accession>A0A2V1GR32</accession>
<organism evidence="2 3">
    <name type="scientific">Pelagibaculum spongiae</name>
    <dbReference type="NCBI Taxonomy" id="2080658"/>
    <lineage>
        <taxon>Bacteria</taxon>
        <taxon>Pseudomonadati</taxon>
        <taxon>Pseudomonadota</taxon>
        <taxon>Gammaproteobacteria</taxon>
        <taxon>Oceanospirillales</taxon>
        <taxon>Pelagibaculum</taxon>
    </lineage>
</organism>
<dbReference type="EMBL" id="QDDL01000012">
    <property type="protein sequence ID" value="PVZ64532.1"/>
    <property type="molecule type" value="Genomic_DNA"/>
</dbReference>
<dbReference type="InterPro" id="IPR036770">
    <property type="entry name" value="Ankyrin_rpt-contain_sf"/>
</dbReference>
<dbReference type="OrthoDB" id="9204495at2"/>
<dbReference type="SMART" id="SM00248">
    <property type="entry name" value="ANK"/>
    <property type="match status" value="5"/>
</dbReference>
<dbReference type="InterPro" id="IPR011990">
    <property type="entry name" value="TPR-like_helical_dom_sf"/>
</dbReference>
<dbReference type="AlphaFoldDB" id="A0A2V1GR32"/>
<dbReference type="InterPro" id="IPR002110">
    <property type="entry name" value="Ankyrin_rpt"/>
</dbReference>